<dbReference type="InterPro" id="IPR015422">
    <property type="entry name" value="PyrdxlP-dep_Trfase_small"/>
</dbReference>
<dbReference type="GO" id="GO:0030170">
    <property type="term" value="F:pyridoxal phosphate binding"/>
    <property type="evidence" value="ECO:0007669"/>
    <property type="project" value="InterPro"/>
</dbReference>
<dbReference type="Gene3D" id="3.90.1150.170">
    <property type="match status" value="1"/>
</dbReference>
<feature type="modified residue" description="N6-(pyridoxal phosphate)lysine" evidence="6">
    <location>
        <position position="299"/>
    </location>
</feature>
<evidence type="ECO:0000256" key="6">
    <source>
        <dbReference type="PIRSR" id="PIRSR602129-50"/>
    </source>
</evidence>
<dbReference type="AlphaFoldDB" id="A0A0B7K421"/>
<dbReference type="GO" id="GO:0016831">
    <property type="term" value="F:carboxy-lyase activity"/>
    <property type="evidence" value="ECO:0007669"/>
    <property type="project" value="UniProtKB-KW"/>
</dbReference>
<dbReference type="Pfam" id="PF00282">
    <property type="entry name" value="Pyridoxal_deC"/>
    <property type="match status" value="1"/>
</dbReference>
<comment type="similarity">
    <text evidence="2 7">Belongs to the group II decarboxylase family.</text>
</comment>
<dbReference type="SUPFAM" id="SSF53383">
    <property type="entry name" value="PLP-dependent transferases"/>
    <property type="match status" value="1"/>
</dbReference>
<sequence>MAFQSEGVCSLQTEIDVVHSALQSVLQRLLTTTQDVSKDPIIKVAEAKDIPTLKRIGTPGDAHSVEQVIDEAFIAFDNRMRVNHPRFMGLIPSPTSPIAWLGDCIASAFNALGASKLQASGPVVIEKTLIEWLAGRAGFPSTAGGVCVSGGSMANLMAIVLARDRIVPLREQQERAVAYLSDQTHYSIAKALRLLGFAKSQVRQLPADDNYQLSPRRLEAAMRADRENGLVPFLVVGTCGTTNTGAVDPLAEIAQVCKGQGAWFHVDGAFGATATLSATRSSTVREIRHADSMSWDAHKWLFQTYSCGLLLVKNRSHLVSSFANEGDYLRDGVALEDEEIPNFWNYTMELTRPSSRAMKLWFTLRVMGVDRIGRMIDHGFALAERAEEELRKLPDWEITSRASVGVVTFRYAPKDALEDRLDEINTAVSRSLVANNTAGILTTKVRGKVALRICALSPHLSLEDMSEIVKTADQLARDSQKGNSREA</sequence>
<dbReference type="PRINTS" id="PR00800">
    <property type="entry name" value="YHDCRBOXLASE"/>
</dbReference>
<evidence type="ECO:0000313" key="8">
    <source>
        <dbReference type="EMBL" id="CEO51964.1"/>
    </source>
</evidence>
<dbReference type="InterPro" id="IPR015421">
    <property type="entry name" value="PyrdxlP-dep_Trfase_major"/>
</dbReference>
<proteinExistence type="inferred from homology"/>
<dbReference type="PROSITE" id="PS00392">
    <property type="entry name" value="DDC_GAD_HDC_YDC"/>
    <property type="match status" value="1"/>
</dbReference>
<protein>
    <submittedName>
        <fullName evidence="8">Uncharacterized protein</fullName>
    </submittedName>
</protein>
<dbReference type="GO" id="GO:0006520">
    <property type="term" value="P:amino acid metabolic process"/>
    <property type="evidence" value="ECO:0007669"/>
    <property type="project" value="InterPro"/>
</dbReference>
<organism evidence="8">
    <name type="scientific">Bionectria ochroleuca</name>
    <name type="common">Gliocladium roseum</name>
    <dbReference type="NCBI Taxonomy" id="29856"/>
    <lineage>
        <taxon>Eukaryota</taxon>
        <taxon>Fungi</taxon>
        <taxon>Dikarya</taxon>
        <taxon>Ascomycota</taxon>
        <taxon>Pezizomycotina</taxon>
        <taxon>Sordariomycetes</taxon>
        <taxon>Hypocreomycetidae</taxon>
        <taxon>Hypocreales</taxon>
        <taxon>Bionectriaceae</taxon>
        <taxon>Clonostachys</taxon>
    </lineage>
</organism>
<evidence type="ECO:0000256" key="5">
    <source>
        <dbReference type="ARBA" id="ARBA00023239"/>
    </source>
</evidence>
<dbReference type="Gene3D" id="3.40.640.10">
    <property type="entry name" value="Type I PLP-dependent aspartate aminotransferase-like (Major domain)"/>
    <property type="match status" value="1"/>
</dbReference>
<comment type="cofactor">
    <cofactor evidence="1 6 7">
        <name>pyridoxal 5'-phosphate</name>
        <dbReference type="ChEBI" id="CHEBI:597326"/>
    </cofactor>
</comment>
<keyword evidence="5 7" id="KW-0456">Lyase</keyword>
<gene>
    <name evidence="8" type="ORF">BN869_000008022_1</name>
</gene>
<dbReference type="InterPro" id="IPR015424">
    <property type="entry name" value="PyrdxlP-dep_Trfase"/>
</dbReference>
<dbReference type="PANTHER" id="PTHR11999">
    <property type="entry name" value="GROUP II PYRIDOXAL-5-PHOSPHATE DECARBOXYLASE"/>
    <property type="match status" value="1"/>
</dbReference>
<dbReference type="Gene3D" id="3.90.1150.10">
    <property type="entry name" value="Aspartate Aminotransferase, domain 1"/>
    <property type="match status" value="1"/>
</dbReference>
<name>A0A0B7K421_BIOOC</name>
<evidence type="ECO:0000256" key="4">
    <source>
        <dbReference type="ARBA" id="ARBA00022898"/>
    </source>
</evidence>
<evidence type="ECO:0000256" key="7">
    <source>
        <dbReference type="RuleBase" id="RU000382"/>
    </source>
</evidence>
<dbReference type="EMBL" id="CDPU01000026">
    <property type="protein sequence ID" value="CEO51964.1"/>
    <property type="molecule type" value="Genomic_DNA"/>
</dbReference>
<evidence type="ECO:0000256" key="1">
    <source>
        <dbReference type="ARBA" id="ARBA00001933"/>
    </source>
</evidence>
<dbReference type="InterPro" id="IPR021115">
    <property type="entry name" value="Pyridoxal-P_BS"/>
</dbReference>
<dbReference type="InterPro" id="IPR002129">
    <property type="entry name" value="PyrdxlP-dep_de-COase"/>
</dbReference>
<evidence type="ECO:0000256" key="2">
    <source>
        <dbReference type="ARBA" id="ARBA00009533"/>
    </source>
</evidence>
<dbReference type="PANTHER" id="PTHR11999:SF70">
    <property type="entry name" value="MIP05841P"/>
    <property type="match status" value="1"/>
</dbReference>
<dbReference type="GO" id="GO:0019752">
    <property type="term" value="P:carboxylic acid metabolic process"/>
    <property type="evidence" value="ECO:0007669"/>
    <property type="project" value="InterPro"/>
</dbReference>
<evidence type="ECO:0000256" key="3">
    <source>
        <dbReference type="ARBA" id="ARBA00022793"/>
    </source>
</evidence>
<accession>A0A0B7K421</accession>
<keyword evidence="3" id="KW-0210">Decarboxylase</keyword>
<reference evidence="8" key="1">
    <citation type="submission" date="2015-01" db="EMBL/GenBank/DDBJ databases">
        <authorList>
            <person name="Durling Mikael"/>
        </authorList>
    </citation>
    <scope>NUCLEOTIDE SEQUENCE</scope>
</reference>
<keyword evidence="4 6" id="KW-0663">Pyridoxal phosphate</keyword>
<dbReference type="InterPro" id="IPR010977">
    <property type="entry name" value="Aromatic_deC"/>
</dbReference>